<evidence type="ECO:0000313" key="4">
    <source>
        <dbReference type="Proteomes" id="UP000027982"/>
    </source>
</evidence>
<dbReference type="HOGENOM" id="CLU_041661_3_2_0"/>
<dbReference type="NCBIfam" id="TIGR02532">
    <property type="entry name" value="IV_pilin_GFxxxE"/>
    <property type="match status" value="1"/>
</dbReference>
<name>A0A068NYI4_FIMGI</name>
<dbReference type="InterPro" id="IPR000983">
    <property type="entry name" value="Bac_GSPG_pilin"/>
</dbReference>
<keyword evidence="2" id="KW-0472">Membrane</keyword>
<keyword evidence="1" id="KW-0488">Methylation</keyword>
<protein>
    <recommendedName>
        <fullName evidence="5">Prepilin-type N-terminal cleavage/methylation domain-containing protein</fullName>
    </recommendedName>
</protein>
<dbReference type="eggNOG" id="COG2165">
    <property type="taxonomic scope" value="Bacteria"/>
</dbReference>
<dbReference type="KEGG" id="fgi:OP10G_4802"/>
<keyword evidence="2" id="KW-0812">Transmembrane</keyword>
<dbReference type="RefSeq" id="WP_025227968.1">
    <property type="nucleotide sequence ID" value="NZ_CP007139.1"/>
</dbReference>
<evidence type="ECO:0000256" key="1">
    <source>
        <dbReference type="ARBA" id="ARBA00022481"/>
    </source>
</evidence>
<keyword evidence="4" id="KW-1185">Reference proteome</keyword>
<dbReference type="InterPro" id="IPR045584">
    <property type="entry name" value="Pilin-like"/>
</dbReference>
<evidence type="ECO:0000256" key="2">
    <source>
        <dbReference type="SAM" id="Phobius"/>
    </source>
</evidence>
<sequence length="225" mass="25402">MNRRRAFTLIELLVVIAIISILAGILFPVFARAKAAAKKTQCLSNLKQIGSAIALYMNDADGVFPHALDASDKFTPQIWDAFPEFRARIPHMPMLHEVLQPYLKNLEVFHCPSDTGTRMLDSHPDTEFVTSPSMFKMYGSSYFFRTEIAFKAFTDTSFRLPADVNVLFDGGGHWHGDGRALEMGDVNSGNYLPLLHSYRYNTLFGDFHVKTLTRDALMLSWSSEL</sequence>
<dbReference type="PANTHER" id="PTHR30093">
    <property type="entry name" value="GENERAL SECRETION PATHWAY PROTEIN G"/>
    <property type="match status" value="1"/>
</dbReference>
<dbReference type="PRINTS" id="PR00813">
    <property type="entry name" value="BCTERIALGSPG"/>
</dbReference>
<dbReference type="OrthoDB" id="9800140at2"/>
<dbReference type="GO" id="GO:0015627">
    <property type="term" value="C:type II protein secretion system complex"/>
    <property type="evidence" value="ECO:0007669"/>
    <property type="project" value="InterPro"/>
</dbReference>
<dbReference type="GO" id="GO:0015628">
    <property type="term" value="P:protein secretion by the type II secretion system"/>
    <property type="evidence" value="ECO:0007669"/>
    <property type="project" value="InterPro"/>
</dbReference>
<dbReference type="PANTHER" id="PTHR30093:SF2">
    <property type="entry name" value="TYPE II SECRETION SYSTEM PROTEIN H"/>
    <property type="match status" value="1"/>
</dbReference>
<evidence type="ECO:0008006" key="5">
    <source>
        <dbReference type="Google" id="ProtNLM"/>
    </source>
</evidence>
<feature type="transmembrane region" description="Helical" evidence="2">
    <location>
        <begin position="12"/>
        <end position="31"/>
    </location>
</feature>
<accession>A0A068NYI4</accession>
<gene>
    <name evidence="3" type="ORF">OP10G_4802</name>
</gene>
<dbReference type="AlphaFoldDB" id="A0A068NYI4"/>
<dbReference type="STRING" id="661478.OP10G_4802"/>
<keyword evidence="2" id="KW-1133">Transmembrane helix</keyword>
<proteinExistence type="predicted"/>
<reference evidence="3 4" key="1">
    <citation type="journal article" date="2014" name="PLoS ONE">
        <title>The first complete genome sequence of the class fimbriimonadia in the phylum armatimonadetes.</title>
        <authorList>
            <person name="Hu Z.Y."/>
            <person name="Wang Y.Z."/>
            <person name="Im W.T."/>
            <person name="Wang S.Y."/>
            <person name="Zhao G.P."/>
            <person name="Zheng H.J."/>
            <person name="Quan Z.X."/>
        </authorList>
    </citation>
    <scope>NUCLEOTIDE SEQUENCE [LARGE SCALE GENOMIC DNA]</scope>
    <source>
        <strain evidence="3">Gsoil 348</strain>
    </source>
</reference>
<dbReference type="InterPro" id="IPR012902">
    <property type="entry name" value="N_methyl_site"/>
</dbReference>
<dbReference type="Proteomes" id="UP000027982">
    <property type="component" value="Chromosome"/>
</dbReference>
<dbReference type="Pfam" id="PF07963">
    <property type="entry name" value="N_methyl"/>
    <property type="match status" value="1"/>
</dbReference>
<organism evidence="3 4">
    <name type="scientific">Fimbriimonas ginsengisoli Gsoil 348</name>
    <dbReference type="NCBI Taxonomy" id="661478"/>
    <lineage>
        <taxon>Bacteria</taxon>
        <taxon>Bacillati</taxon>
        <taxon>Armatimonadota</taxon>
        <taxon>Fimbriimonadia</taxon>
        <taxon>Fimbriimonadales</taxon>
        <taxon>Fimbriimonadaceae</taxon>
        <taxon>Fimbriimonas</taxon>
    </lineage>
</organism>
<dbReference type="EMBL" id="CP007139">
    <property type="protein sequence ID" value="AIE88170.1"/>
    <property type="molecule type" value="Genomic_DNA"/>
</dbReference>
<dbReference type="Gene3D" id="3.30.700.10">
    <property type="entry name" value="Glycoprotein, Type 4 Pilin"/>
    <property type="match status" value="1"/>
</dbReference>
<dbReference type="SUPFAM" id="SSF54523">
    <property type="entry name" value="Pili subunits"/>
    <property type="match status" value="1"/>
</dbReference>
<evidence type="ECO:0000313" key="3">
    <source>
        <dbReference type="EMBL" id="AIE88170.1"/>
    </source>
</evidence>